<dbReference type="GO" id="GO:0005886">
    <property type="term" value="C:plasma membrane"/>
    <property type="evidence" value="ECO:0007669"/>
    <property type="project" value="UniProtKB-SubCell"/>
</dbReference>
<dbReference type="OrthoDB" id="871140at2"/>
<keyword evidence="5 7" id="KW-1133">Transmembrane helix</keyword>
<dbReference type="PANTHER" id="PTHR30589:SF0">
    <property type="entry name" value="PHOSPHATIDYLGLYCEROL--PROLIPOPROTEIN DIACYLGLYCERYL TRANSFERASE"/>
    <property type="match status" value="1"/>
</dbReference>
<comment type="pathway">
    <text evidence="7">Protein modification; lipoprotein biosynthesis (diacylglyceryl transfer).</text>
</comment>
<feature type="transmembrane region" description="Helical" evidence="7">
    <location>
        <begin position="25"/>
        <end position="47"/>
    </location>
</feature>
<dbReference type="Proteomes" id="UP000029644">
    <property type="component" value="Unassembled WGS sequence"/>
</dbReference>
<keyword evidence="9" id="KW-0449">Lipoprotein</keyword>
<dbReference type="Pfam" id="PF01790">
    <property type="entry name" value="LGT"/>
    <property type="match status" value="1"/>
</dbReference>
<evidence type="ECO:0000313" key="11">
    <source>
        <dbReference type="Proteomes" id="UP000029644"/>
    </source>
</evidence>
<keyword evidence="2 7" id="KW-1003">Cell membrane</keyword>
<protein>
    <recommendedName>
        <fullName evidence="7">Phosphatidylglycerol--prolipoprotein diacylglyceryl transferase</fullName>
        <ecNumber evidence="7">2.5.1.145</ecNumber>
    </recommendedName>
</protein>
<evidence type="ECO:0000313" key="9">
    <source>
        <dbReference type="EMBL" id="GAL82282.1"/>
    </source>
</evidence>
<comment type="caution">
    <text evidence="9">The sequence shown here is derived from an EMBL/GenBank/DDBJ whole genome shotgun (WGS) entry which is preliminary data.</text>
</comment>
<comment type="similarity">
    <text evidence="1 7">Belongs to the Lgt family.</text>
</comment>
<feature type="transmembrane region" description="Helical" evidence="7">
    <location>
        <begin position="233"/>
        <end position="253"/>
    </location>
</feature>
<reference evidence="10 11" key="1">
    <citation type="journal article" date="2014" name="Genome Announc.">
        <title>Draft Genome Sequences of Marine Flavobacterium Algibacter lectus Strains SS8 and NR4.</title>
        <authorList>
            <person name="Takatani N."/>
            <person name="Nakanishi M."/>
            <person name="Meirelles P."/>
            <person name="Mino S."/>
            <person name="Suda W."/>
            <person name="Oshima K."/>
            <person name="Hattori M."/>
            <person name="Ohkuma M."/>
            <person name="Hosokawa M."/>
            <person name="Miyashita K."/>
            <person name="Thompson F.L."/>
            <person name="Niwa A."/>
            <person name="Sawabe T."/>
            <person name="Sawabe T."/>
        </authorList>
    </citation>
    <scope>NUCLEOTIDE SEQUENCE [LARGE SCALE GENOMIC DNA]</scope>
    <source>
        <strain evidence="9">JCM 19274</strain>
        <strain evidence="8 11">JCM 19300</strain>
        <strain evidence="10">JCM19274</strain>
    </source>
</reference>
<comment type="function">
    <text evidence="7">Catalyzes the transfer of the diacylglyceryl group from phosphatidylglycerol to the sulfhydryl group of the N-terminal cysteine of a prolipoprotein, the first step in the formation of mature lipoproteins.</text>
</comment>
<dbReference type="Proteomes" id="UP000029643">
    <property type="component" value="Unassembled WGS sequence"/>
</dbReference>
<dbReference type="EMBL" id="BBNQ01000017">
    <property type="protein sequence ID" value="GAL64233.1"/>
    <property type="molecule type" value="Genomic_DNA"/>
</dbReference>
<dbReference type="GO" id="GO:0042158">
    <property type="term" value="P:lipoprotein biosynthetic process"/>
    <property type="evidence" value="ECO:0007669"/>
    <property type="project" value="UniProtKB-UniRule"/>
</dbReference>
<dbReference type="EMBL" id="BBNU01000024">
    <property type="protein sequence ID" value="GAL82282.1"/>
    <property type="molecule type" value="Genomic_DNA"/>
</dbReference>
<sequence>MYPELFTFDLPVFLSNLLGVKHVTVYSYAFLIALGTLAAAIYTRWSAKRELGITNISNTFFYLIFIAGFVGGKLFFYLQDPLLYTQNPGLMSDNFSGGFVFYGSFVVIIPYIIWYLKKQKIPVLPMLDIFAITTTIVHSIGRLGCFSAGCCYGAPTTGSSGLIFPTTHGASVHPTQLYEVLLLVCIMLTLLMVKKHKQFNGQVFLIYLMLYALGRGILEFFRGDDRGFIIENVLSHSQFIGLCLISISAYFYYKYYKQTDLKTINI</sequence>
<gene>
    <name evidence="7" type="primary">lgt</name>
    <name evidence="9" type="ORF">JCM19274_1596</name>
    <name evidence="8" type="ORF">JCM19300_859</name>
</gene>
<evidence type="ECO:0000256" key="2">
    <source>
        <dbReference type="ARBA" id="ARBA00022475"/>
    </source>
</evidence>
<feature type="transmembrane region" description="Helical" evidence="7">
    <location>
        <begin position="59"/>
        <end position="79"/>
    </location>
</feature>
<feature type="binding site" evidence="7">
    <location>
        <position position="142"/>
    </location>
    <ligand>
        <name>a 1,2-diacyl-sn-glycero-3-phospho-(1'-sn-glycerol)</name>
        <dbReference type="ChEBI" id="CHEBI:64716"/>
    </ligand>
</feature>
<evidence type="ECO:0000256" key="4">
    <source>
        <dbReference type="ARBA" id="ARBA00022692"/>
    </source>
</evidence>
<dbReference type="STRING" id="221126.SAMN04489722_11149"/>
<proteinExistence type="inferred from homology"/>
<dbReference type="AlphaFoldDB" id="A0A090X723"/>
<evidence type="ECO:0000256" key="3">
    <source>
        <dbReference type="ARBA" id="ARBA00022679"/>
    </source>
</evidence>
<evidence type="ECO:0000256" key="7">
    <source>
        <dbReference type="HAMAP-Rule" id="MF_01147"/>
    </source>
</evidence>
<dbReference type="RefSeq" id="WP_042500987.1">
    <property type="nucleotide sequence ID" value="NZ_BBNQ01000017.1"/>
</dbReference>
<feature type="transmembrane region" description="Helical" evidence="7">
    <location>
        <begin position="129"/>
        <end position="155"/>
    </location>
</feature>
<name>A0A090X723_9FLAO</name>
<comment type="subcellular location">
    <subcellularLocation>
        <location evidence="7">Cell membrane</location>
        <topology evidence="7">Multi-pass membrane protein</topology>
    </subcellularLocation>
</comment>
<feature type="transmembrane region" description="Helical" evidence="7">
    <location>
        <begin position="204"/>
        <end position="221"/>
    </location>
</feature>
<dbReference type="UniPathway" id="UPA00664"/>
<comment type="catalytic activity">
    <reaction evidence="7">
        <text>L-cysteinyl-[prolipoprotein] + a 1,2-diacyl-sn-glycero-3-phospho-(1'-sn-glycerol) = an S-1,2-diacyl-sn-glyceryl-L-cysteinyl-[prolipoprotein] + sn-glycerol 1-phosphate + H(+)</text>
        <dbReference type="Rhea" id="RHEA:56712"/>
        <dbReference type="Rhea" id="RHEA-COMP:14679"/>
        <dbReference type="Rhea" id="RHEA-COMP:14680"/>
        <dbReference type="ChEBI" id="CHEBI:15378"/>
        <dbReference type="ChEBI" id="CHEBI:29950"/>
        <dbReference type="ChEBI" id="CHEBI:57685"/>
        <dbReference type="ChEBI" id="CHEBI:64716"/>
        <dbReference type="ChEBI" id="CHEBI:140658"/>
        <dbReference type="EC" id="2.5.1.145"/>
    </reaction>
</comment>
<evidence type="ECO:0000313" key="10">
    <source>
        <dbReference type="Proteomes" id="UP000029643"/>
    </source>
</evidence>
<evidence type="ECO:0000256" key="1">
    <source>
        <dbReference type="ARBA" id="ARBA00007150"/>
    </source>
</evidence>
<dbReference type="InterPro" id="IPR001640">
    <property type="entry name" value="Lgt"/>
</dbReference>
<keyword evidence="6 7" id="KW-0472">Membrane</keyword>
<dbReference type="EC" id="2.5.1.145" evidence="7"/>
<dbReference type="PANTHER" id="PTHR30589">
    <property type="entry name" value="PROLIPOPROTEIN DIACYLGLYCERYL TRANSFERASE"/>
    <property type="match status" value="1"/>
</dbReference>
<accession>A0A090X723</accession>
<feature type="transmembrane region" description="Helical" evidence="7">
    <location>
        <begin position="99"/>
        <end position="117"/>
    </location>
</feature>
<feature type="transmembrane region" description="Helical" evidence="7">
    <location>
        <begin position="175"/>
        <end position="192"/>
    </location>
</feature>
<evidence type="ECO:0000256" key="5">
    <source>
        <dbReference type="ARBA" id="ARBA00022989"/>
    </source>
</evidence>
<keyword evidence="4 7" id="KW-0812">Transmembrane</keyword>
<keyword evidence="3 7" id="KW-0808">Transferase</keyword>
<dbReference type="GO" id="GO:0008961">
    <property type="term" value="F:phosphatidylglycerol-prolipoprotein diacylglyceryl transferase activity"/>
    <property type="evidence" value="ECO:0007669"/>
    <property type="project" value="UniProtKB-UniRule"/>
</dbReference>
<evidence type="ECO:0000313" key="8">
    <source>
        <dbReference type="EMBL" id="GAL64233.1"/>
    </source>
</evidence>
<evidence type="ECO:0000256" key="6">
    <source>
        <dbReference type="ARBA" id="ARBA00023136"/>
    </source>
</evidence>
<organism evidence="9 10">
    <name type="scientific">Algibacter lectus</name>
    <dbReference type="NCBI Taxonomy" id="221126"/>
    <lineage>
        <taxon>Bacteria</taxon>
        <taxon>Pseudomonadati</taxon>
        <taxon>Bacteroidota</taxon>
        <taxon>Flavobacteriia</taxon>
        <taxon>Flavobacteriales</taxon>
        <taxon>Flavobacteriaceae</taxon>
        <taxon>Algibacter</taxon>
    </lineage>
</organism>
<dbReference type="HAMAP" id="MF_01147">
    <property type="entry name" value="Lgt"/>
    <property type="match status" value="1"/>
</dbReference>